<dbReference type="AlphaFoldDB" id="Q88GM3"/>
<sequence length="499" mass="57142">MEDDLLSRAEHYSTLRTHHPAWLLLASLYAPLVLSSLRTLFEHGQEGIDLDDALHSLAQAIANNADQEQSQTEPGTALQQANRELGEWIKRRLIVERSGRLYATDALESAFRFVDSLDDRVMTSTASRLSVVQREIENLETNLNSDPKSRALSLKRRIRELQIELDRAKAGHVPIFDEAKAIEGIREIYALATSLGADFRRVEDSWRNADRLLRQSIISDQCTRGEVLDNLLDGQDALLTTPEGKVFDSFQLQLRAPVELDLMRTRIRNIMRHPAVPQALHKYQQTELLRLVPRLLQESAAVLRARARSERDVKSFLKTGLVAEHHRVGHLLNEFLSLALRINWQRQAIRRTPVPIPPVGMALFGVPAVERLRFKAIAEEHAPTLDLTPRPADLEQIEDEFWQSFDGLDRDAFVLETLRILAQEGRPLSLAELASLLPPTHDLECFTLWITMAREAGLLIDEQEIERFDLADAEDRWWRFNLPFTQLESEKLQNIKWEL</sequence>
<dbReference type="OrthoDB" id="138803at2"/>
<dbReference type="EMBL" id="AE015451">
    <property type="protein sequence ID" value="AAN69295.1"/>
    <property type="molecule type" value="Genomic_DNA"/>
</dbReference>
<accession>Q88GM3</accession>
<organism evidence="2 3">
    <name type="scientific">Pseudomonas putida (strain ATCC 47054 / DSM 6125 / CFBP 8728 / NCIMB 11950 / KT2440)</name>
    <dbReference type="NCBI Taxonomy" id="160488"/>
    <lineage>
        <taxon>Bacteria</taxon>
        <taxon>Pseudomonadati</taxon>
        <taxon>Pseudomonadota</taxon>
        <taxon>Gammaproteobacteria</taxon>
        <taxon>Pseudomonadales</taxon>
        <taxon>Pseudomonadaceae</taxon>
        <taxon>Pseudomonas</taxon>
    </lineage>
</organism>
<evidence type="ECO:0000313" key="3">
    <source>
        <dbReference type="Proteomes" id="UP000000556"/>
    </source>
</evidence>
<gene>
    <name evidence="2" type="ordered locus">PP_3698</name>
</gene>
<reference evidence="2 3" key="2">
    <citation type="journal article" date="2016" name="Environ. Microbiol.">
        <title>The revisited genome of Pseudomonas putida KT2440 enlightens its value as a robust metabolic chassis.</title>
        <authorList>
            <person name="Belda E."/>
            <person name="van Heck R.G."/>
            <person name="Lopez-Sanchez M.J."/>
            <person name="Cruveiller S."/>
            <person name="Barbe V."/>
            <person name="Fraser C."/>
            <person name="Klenk H.P."/>
            <person name="Petersen J."/>
            <person name="Morgat A."/>
            <person name="Nikel P.I."/>
            <person name="Vallenet D."/>
            <person name="Rouy Z."/>
            <person name="Sekowska A."/>
            <person name="Martins Dos Santos V.A."/>
            <person name="de Lorenzo V."/>
            <person name="Danchin A."/>
            <person name="Medigue C."/>
        </authorList>
    </citation>
    <scope>NUCLEOTIDE SEQUENCE [LARGE SCALE GENOMIC DNA]</scope>
    <source>
        <strain evidence="3">ATCC 47054 / DSM 6125 / CFBP 8728 / NCIMB 11950 / KT2440</strain>
    </source>
</reference>
<protein>
    <recommendedName>
        <fullName evidence="4">DUF3375 domain-containing protein</fullName>
    </recommendedName>
</protein>
<dbReference type="HOGENOM" id="CLU_546129_0_0_6"/>
<dbReference type="BioCyc" id="PPUT160488:G1G01-3947-MONOMER"/>
<name>Q88GM3_PSEPK</name>
<keyword evidence="1" id="KW-0175">Coiled coil</keyword>
<dbReference type="RefSeq" id="WP_010954534.1">
    <property type="nucleotide sequence ID" value="NC_002947.4"/>
</dbReference>
<dbReference type="eggNOG" id="COG4942">
    <property type="taxonomic scope" value="Bacteria"/>
</dbReference>
<dbReference type="KEGG" id="ppu:PP_3698"/>
<proteinExistence type="predicted"/>
<evidence type="ECO:0008006" key="4">
    <source>
        <dbReference type="Google" id="ProtNLM"/>
    </source>
</evidence>
<dbReference type="InterPro" id="IPR021804">
    <property type="entry name" value="DUF3375"/>
</dbReference>
<evidence type="ECO:0000256" key="1">
    <source>
        <dbReference type="SAM" id="Coils"/>
    </source>
</evidence>
<evidence type="ECO:0000313" key="2">
    <source>
        <dbReference type="EMBL" id="AAN69295.1"/>
    </source>
</evidence>
<dbReference type="PATRIC" id="fig|160488.4.peg.3942"/>
<dbReference type="Pfam" id="PF11855">
    <property type="entry name" value="DUF3375"/>
    <property type="match status" value="1"/>
</dbReference>
<reference evidence="2 3" key="1">
    <citation type="journal article" date="2002" name="Environ. Microbiol.">
        <title>Complete genome sequence and comparative analysis of the metabolically versatile Pseudomonas putida KT2440.</title>
        <authorList>
            <person name="Nelson K.E."/>
            <person name="Weinel C."/>
            <person name="Paulsen I.T."/>
            <person name="Dodson R.J."/>
            <person name="Hilbert H."/>
            <person name="Martins dos Santos V.A."/>
            <person name="Fouts D.E."/>
            <person name="Gill S.R."/>
            <person name="Pop M."/>
            <person name="Holmes M."/>
            <person name="Brinkac L."/>
            <person name="Beanan M."/>
            <person name="DeBoy R.T."/>
            <person name="Daugherty S."/>
            <person name="Kolonay J."/>
            <person name="Madupu R."/>
            <person name="Nelson W."/>
            <person name="White O."/>
            <person name="Peterson J."/>
            <person name="Khouri H."/>
            <person name="Hance I."/>
            <person name="Chris Lee P."/>
            <person name="Holtzapple E."/>
            <person name="Scanlan D."/>
            <person name="Tran K."/>
            <person name="Moazzez A."/>
            <person name="Utterback T."/>
            <person name="Rizzo M."/>
            <person name="Lee K."/>
            <person name="Kosack D."/>
            <person name="Moestl D."/>
            <person name="Wedler H."/>
            <person name="Lauber J."/>
            <person name="Stjepandic D."/>
            <person name="Hoheisel J."/>
            <person name="Straetz M."/>
            <person name="Heim S."/>
            <person name="Kiewitz C."/>
            <person name="Eisen J.A."/>
            <person name="Timmis K.N."/>
            <person name="Dusterhoft A."/>
            <person name="Tummler B."/>
            <person name="Fraser C.M."/>
        </authorList>
    </citation>
    <scope>NUCLEOTIDE SEQUENCE [LARGE SCALE GENOMIC DNA]</scope>
    <source>
        <strain evidence="3">ATCC 47054 / DSM 6125 / CFBP 8728 / NCIMB 11950 / KT2440</strain>
    </source>
</reference>
<dbReference type="Proteomes" id="UP000000556">
    <property type="component" value="Chromosome"/>
</dbReference>
<keyword evidence="3" id="KW-1185">Reference proteome</keyword>
<dbReference type="PaxDb" id="160488-PP_3698"/>
<feature type="coiled-coil region" evidence="1">
    <location>
        <begin position="122"/>
        <end position="171"/>
    </location>
</feature>
<dbReference type="STRING" id="160488.PP_3698"/>